<feature type="transmembrane region" description="Helical" evidence="1">
    <location>
        <begin position="113"/>
        <end position="137"/>
    </location>
</feature>
<organism evidence="2 3">
    <name type="scientific">Flammeovirga aprica JL-4</name>
    <dbReference type="NCBI Taxonomy" id="694437"/>
    <lineage>
        <taxon>Bacteria</taxon>
        <taxon>Pseudomonadati</taxon>
        <taxon>Bacteroidota</taxon>
        <taxon>Cytophagia</taxon>
        <taxon>Cytophagales</taxon>
        <taxon>Flammeovirgaceae</taxon>
        <taxon>Flammeovirga</taxon>
    </lineage>
</organism>
<dbReference type="Proteomes" id="UP000576082">
    <property type="component" value="Unassembled WGS sequence"/>
</dbReference>
<proteinExistence type="predicted"/>
<feature type="transmembrane region" description="Helical" evidence="1">
    <location>
        <begin position="52"/>
        <end position="71"/>
    </location>
</feature>
<feature type="transmembrane region" description="Helical" evidence="1">
    <location>
        <begin position="149"/>
        <end position="168"/>
    </location>
</feature>
<gene>
    <name evidence="2" type="ORF">HHU12_16070</name>
</gene>
<reference evidence="2 3" key="1">
    <citation type="submission" date="2020-04" db="EMBL/GenBank/DDBJ databases">
        <title>Flammeovirga sp. SR4, a novel species isolated from seawater.</title>
        <authorList>
            <person name="Wang X."/>
        </authorList>
    </citation>
    <scope>NUCLEOTIDE SEQUENCE [LARGE SCALE GENOMIC DNA]</scope>
    <source>
        <strain evidence="2 3">ATCC 23126</strain>
    </source>
</reference>
<keyword evidence="1" id="KW-1133">Transmembrane helix</keyword>
<protein>
    <submittedName>
        <fullName evidence="2">Uncharacterized protein</fullName>
    </submittedName>
</protein>
<keyword evidence="1" id="KW-0812">Transmembrane</keyword>
<keyword evidence="3" id="KW-1185">Reference proteome</keyword>
<feature type="transmembrane region" description="Helical" evidence="1">
    <location>
        <begin position="83"/>
        <end position="107"/>
    </location>
</feature>
<dbReference type="AlphaFoldDB" id="A0A7X9XAC7"/>
<feature type="transmembrane region" description="Helical" evidence="1">
    <location>
        <begin position="20"/>
        <end position="40"/>
    </location>
</feature>
<dbReference type="RefSeq" id="WP_169657768.1">
    <property type="nucleotide sequence ID" value="NZ_JABANE010000042.1"/>
</dbReference>
<evidence type="ECO:0000313" key="3">
    <source>
        <dbReference type="Proteomes" id="UP000576082"/>
    </source>
</evidence>
<evidence type="ECO:0000313" key="2">
    <source>
        <dbReference type="EMBL" id="NME69494.1"/>
    </source>
</evidence>
<sequence length="210" mass="23964">MSFVLMIADRWQSRPLPSVIRYFLLSSAALLSFNTLISQSKSYWFEELMTEQWVMLFFGSLIIEMSLGVLMSRYSNTKVIKGLYQVLSFLPRPTSLFSILIIEILIFDSINGWSFKAVSIAYAISILIIGLGFYFSFRNNQSLIRIKSVVVTVFSILQLLLISTLFNPQKLHGGNSDFDVQSSLFVLMIFGVFALIGYLLSIRKKHGLRK</sequence>
<name>A0A7X9XAC7_9BACT</name>
<evidence type="ECO:0000256" key="1">
    <source>
        <dbReference type="SAM" id="Phobius"/>
    </source>
</evidence>
<feature type="transmembrane region" description="Helical" evidence="1">
    <location>
        <begin position="180"/>
        <end position="200"/>
    </location>
</feature>
<dbReference type="EMBL" id="JABANE010000042">
    <property type="protein sequence ID" value="NME69494.1"/>
    <property type="molecule type" value="Genomic_DNA"/>
</dbReference>
<accession>A0A7X9XAC7</accession>
<comment type="caution">
    <text evidence="2">The sequence shown here is derived from an EMBL/GenBank/DDBJ whole genome shotgun (WGS) entry which is preliminary data.</text>
</comment>
<keyword evidence="1" id="KW-0472">Membrane</keyword>